<dbReference type="AlphaFoldDB" id="A0A9P4S8K0"/>
<gene>
    <name evidence="2" type="ORF">M501DRAFT_1017649</name>
</gene>
<keyword evidence="3" id="KW-1185">Reference proteome</keyword>
<reference evidence="2" key="1">
    <citation type="journal article" date="2020" name="Stud. Mycol.">
        <title>101 Dothideomycetes genomes: a test case for predicting lifestyles and emergence of pathogens.</title>
        <authorList>
            <person name="Haridas S."/>
            <person name="Albert R."/>
            <person name="Binder M."/>
            <person name="Bloem J."/>
            <person name="Labutti K."/>
            <person name="Salamov A."/>
            <person name="Andreopoulos B."/>
            <person name="Baker S."/>
            <person name="Barry K."/>
            <person name="Bills G."/>
            <person name="Bluhm B."/>
            <person name="Cannon C."/>
            <person name="Castanera R."/>
            <person name="Culley D."/>
            <person name="Daum C."/>
            <person name="Ezra D."/>
            <person name="Gonzalez J."/>
            <person name="Henrissat B."/>
            <person name="Kuo A."/>
            <person name="Liang C."/>
            <person name="Lipzen A."/>
            <person name="Lutzoni F."/>
            <person name="Magnuson J."/>
            <person name="Mondo S."/>
            <person name="Nolan M."/>
            <person name="Ohm R."/>
            <person name="Pangilinan J."/>
            <person name="Park H.-J."/>
            <person name="Ramirez L."/>
            <person name="Alfaro M."/>
            <person name="Sun H."/>
            <person name="Tritt A."/>
            <person name="Yoshinaga Y."/>
            <person name="Zwiers L.-H."/>
            <person name="Turgeon B."/>
            <person name="Goodwin S."/>
            <person name="Spatafora J."/>
            <person name="Crous P."/>
            <person name="Grigoriev I."/>
        </authorList>
    </citation>
    <scope>NUCLEOTIDE SEQUENCE</scope>
    <source>
        <strain evidence="2">CBS 101060</strain>
    </source>
</reference>
<dbReference type="OrthoDB" id="4924482at2759"/>
<accession>A0A9P4S8K0</accession>
<feature type="compositionally biased region" description="Low complexity" evidence="1">
    <location>
        <begin position="8"/>
        <end position="20"/>
    </location>
</feature>
<dbReference type="EMBL" id="MU006098">
    <property type="protein sequence ID" value="KAF2837891.1"/>
    <property type="molecule type" value="Genomic_DNA"/>
</dbReference>
<evidence type="ECO:0000313" key="3">
    <source>
        <dbReference type="Proteomes" id="UP000799429"/>
    </source>
</evidence>
<organism evidence="2 3">
    <name type="scientific">Patellaria atrata CBS 101060</name>
    <dbReference type="NCBI Taxonomy" id="1346257"/>
    <lineage>
        <taxon>Eukaryota</taxon>
        <taxon>Fungi</taxon>
        <taxon>Dikarya</taxon>
        <taxon>Ascomycota</taxon>
        <taxon>Pezizomycotina</taxon>
        <taxon>Dothideomycetes</taxon>
        <taxon>Dothideomycetes incertae sedis</taxon>
        <taxon>Patellariales</taxon>
        <taxon>Patellariaceae</taxon>
        <taxon>Patellaria</taxon>
    </lineage>
</organism>
<proteinExistence type="predicted"/>
<dbReference type="Proteomes" id="UP000799429">
    <property type="component" value="Unassembled WGS sequence"/>
</dbReference>
<name>A0A9P4S8K0_9PEZI</name>
<evidence type="ECO:0000256" key="1">
    <source>
        <dbReference type="SAM" id="MobiDB-lite"/>
    </source>
</evidence>
<comment type="caution">
    <text evidence="2">The sequence shown here is derived from an EMBL/GenBank/DDBJ whole genome shotgun (WGS) entry which is preliminary data.</text>
</comment>
<evidence type="ECO:0000313" key="2">
    <source>
        <dbReference type="EMBL" id="KAF2837891.1"/>
    </source>
</evidence>
<dbReference type="Pfam" id="PF20174">
    <property type="entry name" value="DUF6540"/>
    <property type="match status" value="1"/>
</dbReference>
<protein>
    <submittedName>
        <fullName evidence="2">Uncharacterized protein</fullName>
    </submittedName>
</protein>
<feature type="region of interest" description="Disordered" evidence="1">
    <location>
        <begin position="1"/>
        <end position="20"/>
    </location>
</feature>
<sequence>MSDHGVHSCSTSFNSSTNSSLDSLPMNLNVSNKDRVFIGVFTRPGISQASTERQPYGHASFHWAIIVEPKRGGEGHLFDVDDRGANGWVYRRRVGYSANSSKYLLAMMMIGKVPREQRSETLHLDKVCSSIPLPRLYSYPEENCVHWMQRAILELQRNGYAELFDIDTFMDDAASFAASCLRNGRAKVRKNYVDNRKFP</sequence>
<dbReference type="InterPro" id="IPR046670">
    <property type="entry name" value="DUF6540"/>
</dbReference>